<dbReference type="GO" id="GO:0005634">
    <property type="term" value="C:nucleus"/>
    <property type="evidence" value="ECO:0007669"/>
    <property type="project" value="TreeGrafter"/>
</dbReference>
<sequence length="678" mass="75514">MSQPWSYYNSSGYYPYLYYGYPSNSQAPVTQPTADGSQPPATSDDNAQPSVATVPTSSVPPQPAIDPYALYAAQYAAAVASTGDPALDAAQRWNSMNCSYFNSLNGTTSTTTNSINKPSPLKSTAPKAESSANTSGASQLFEAGGGETKWSPELKDYVRRAFLSTESAVEKDQMERILRQKIEYVFCNNKAVDWTKEQIPVIPKISSLIASASTSKSSVNLVRPSSIQPWKTRGNAGSLQTGTLARNQTSTLNSGSSAGSSASDSPSKFHDVSKRKRSIRRRSRSSKSSSRSSSSEICVSKRKSFRGKIRNNKKPANANNLNDSESDLSQSPNQPKSKRSKNKRHNTKRNGRGGTKQKLWTQSDTPQSRLNERAERFKDHLDAGAIAKSTSQLNLLSSQVNTHVALESITFAGTMQELEKPYLRLTKASLPSEVRPESVLHLSLAHVLKRYRDGKDYHWVCDQLKSIRQDLIVQRIQSEFAAKVYETHADLALEVGDSSEFHQCQSQLALLHADGYGASRRSEFTAYRLLYYISTEDQLGMNKLLSSLKSLEKANPFVRFALKVREFWSLGNYKRFFDMACDPECSIPYETESCSMQACRLILAWSLERERKLAAKKIFMTYRPTLSMEFIARTLGFADSNSCSEYLTEKLGIYVENLTEIDKIDCKVVWSQIQSQLN</sequence>
<evidence type="ECO:0000313" key="3">
    <source>
        <dbReference type="EMBL" id="VDO06104.1"/>
    </source>
</evidence>
<organism evidence="5">
    <name type="scientific">Rodentolepis nana</name>
    <name type="common">Dwarf tapeworm</name>
    <name type="synonym">Hymenolepis nana</name>
    <dbReference type="NCBI Taxonomy" id="102285"/>
    <lineage>
        <taxon>Eukaryota</taxon>
        <taxon>Metazoa</taxon>
        <taxon>Spiralia</taxon>
        <taxon>Lophotrochozoa</taxon>
        <taxon>Platyhelminthes</taxon>
        <taxon>Cestoda</taxon>
        <taxon>Eucestoda</taxon>
        <taxon>Cyclophyllidea</taxon>
        <taxon>Hymenolepididae</taxon>
        <taxon>Rodentolepis</taxon>
    </lineage>
</organism>
<name>A0A0R3TPX6_RODNA</name>
<evidence type="ECO:0000313" key="5">
    <source>
        <dbReference type="WBParaSite" id="HNAJ_0000955801-mRNA-1"/>
    </source>
</evidence>
<evidence type="ECO:0000313" key="4">
    <source>
        <dbReference type="Proteomes" id="UP000278807"/>
    </source>
</evidence>
<feature type="region of interest" description="Disordered" evidence="1">
    <location>
        <begin position="248"/>
        <end position="369"/>
    </location>
</feature>
<dbReference type="Proteomes" id="UP000278807">
    <property type="component" value="Unassembled WGS sequence"/>
</dbReference>
<keyword evidence="4" id="KW-1185">Reference proteome</keyword>
<feature type="compositionally biased region" description="Basic residues" evidence="1">
    <location>
        <begin position="300"/>
        <end position="313"/>
    </location>
</feature>
<proteinExistence type="predicted"/>
<feature type="region of interest" description="Disordered" evidence="1">
    <location>
        <begin position="27"/>
        <end position="60"/>
    </location>
</feature>
<dbReference type="InterPro" id="IPR005062">
    <property type="entry name" value="SAC3/GANP/THP3_conserved"/>
</dbReference>
<reference evidence="5" key="1">
    <citation type="submission" date="2017-02" db="UniProtKB">
        <authorList>
            <consortium name="WormBaseParasite"/>
        </authorList>
    </citation>
    <scope>IDENTIFICATION</scope>
</reference>
<dbReference type="Pfam" id="PF03399">
    <property type="entry name" value="SAC3_GANP"/>
    <property type="match status" value="1"/>
</dbReference>
<gene>
    <name evidence="3" type="ORF">HNAJ_LOCUS9553</name>
</gene>
<evidence type="ECO:0000259" key="2">
    <source>
        <dbReference type="Pfam" id="PF03399"/>
    </source>
</evidence>
<dbReference type="OrthoDB" id="199574at2759"/>
<feature type="compositionally biased region" description="Polar residues" evidence="1">
    <location>
        <begin position="358"/>
        <end position="369"/>
    </location>
</feature>
<dbReference type="PANTHER" id="PTHR12436:SF4">
    <property type="entry name" value="LEUKOCYTE RECEPTOR CLUSTER MEMBER 8"/>
    <property type="match status" value="1"/>
</dbReference>
<protein>
    <submittedName>
        <fullName evidence="5">SAC3_GANP domain-containing protein</fullName>
    </submittedName>
</protein>
<dbReference type="AlphaFoldDB" id="A0A0R3TPX6"/>
<dbReference type="EMBL" id="UZAE01012653">
    <property type="protein sequence ID" value="VDO06104.1"/>
    <property type="molecule type" value="Genomic_DNA"/>
</dbReference>
<feature type="compositionally biased region" description="Low complexity" evidence="1">
    <location>
        <begin position="109"/>
        <end position="119"/>
    </location>
</feature>
<feature type="compositionally biased region" description="Basic residues" evidence="1">
    <location>
        <begin position="336"/>
        <end position="351"/>
    </location>
</feature>
<reference evidence="3 4" key="2">
    <citation type="submission" date="2018-11" db="EMBL/GenBank/DDBJ databases">
        <authorList>
            <consortium name="Pathogen Informatics"/>
        </authorList>
    </citation>
    <scope>NUCLEOTIDE SEQUENCE [LARGE SCALE GENOMIC DNA]</scope>
</reference>
<dbReference type="PANTHER" id="PTHR12436">
    <property type="entry name" value="80 KDA MCM3-ASSOCIATED PROTEIN"/>
    <property type="match status" value="1"/>
</dbReference>
<dbReference type="Gene3D" id="1.25.40.990">
    <property type="match status" value="1"/>
</dbReference>
<accession>A0A0R3TPX6</accession>
<feature type="compositionally biased region" description="Low complexity" evidence="1">
    <location>
        <begin position="254"/>
        <end position="266"/>
    </location>
</feature>
<feature type="domain" description="SAC3/GANP/THP3 conserved" evidence="2">
    <location>
        <begin position="426"/>
        <end position="648"/>
    </location>
</feature>
<dbReference type="STRING" id="102285.A0A0R3TPX6"/>
<dbReference type="WBParaSite" id="HNAJ_0000955801-mRNA-1">
    <property type="protein sequence ID" value="HNAJ_0000955801-mRNA-1"/>
    <property type="gene ID" value="HNAJ_0000955801"/>
</dbReference>
<feature type="compositionally biased region" description="Basic residues" evidence="1">
    <location>
        <begin position="273"/>
        <end position="285"/>
    </location>
</feature>
<dbReference type="InterPro" id="IPR045107">
    <property type="entry name" value="SAC3/GANP/THP3"/>
</dbReference>
<feature type="compositionally biased region" description="Polar residues" evidence="1">
    <location>
        <begin position="27"/>
        <end position="57"/>
    </location>
</feature>
<feature type="region of interest" description="Disordered" evidence="1">
    <location>
        <begin position="109"/>
        <end position="147"/>
    </location>
</feature>
<evidence type="ECO:0000256" key="1">
    <source>
        <dbReference type="SAM" id="MobiDB-lite"/>
    </source>
</evidence>
<feature type="compositionally biased region" description="Low complexity" evidence="1">
    <location>
        <begin position="286"/>
        <end position="298"/>
    </location>
</feature>